<dbReference type="Gene3D" id="1.10.287.950">
    <property type="entry name" value="Methyl-accepting chemotaxis protein"/>
    <property type="match status" value="1"/>
</dbReference>
<dbReference type="PROSITE" id="PS50111">
    <property type="entry name" value="CHEMOTAXIS_TRANSDUC_2"/>
    <property type="match status" value="1"/>
</dbReference>
<dbReference type="EMBL" id="CP041217">
    <property type="protein sequence ID" value="QDH22075.1"/>
    <property type="molecule type" value="Genomic_DNA"/>
</dbReference>
<organism evidence="11 12">
    <name type="scientific">Saccharibacillus brassicae</name>
    <dbReference type="NCBI Taxonomy" id="2583377"/>
    <lineage>
        <taxon>Bacteria</taxon>
        <taxon>Bacillati</taxon>
        <taxon>Bacillota</taxon>
        <taxon>Bacilli</taxon>
        <taxon>Bacillales</taxon>
        <taxon>Paenibacillaceae</taxon>
        <taxon>Saccharibacillus</taxon>
    </lineage>
</organism>
<dbReference type="GO" id="GO:0005886">
    <property type="term" value="C:plasma membrane"/>
    <property type="evidence" value="ECO:0007669"/>
    <property type="project" value="UniProtKB-SubCell"/>
</dbReference>
<comment type="similarity">
    <text evidence="5">Belongs to the methyl-accepting chemotaxis (MCP) protein family.</text>
</comment>
<evidence type="ECO:0000256" key="4">
    <source>
        <dbReference type="ARBA" id="ARBA00023224"/>
    </source>
</evidence>
<keyword evidence="4 6" id="KW-0807">Transducer</keyword>
<dbReference type="PANTHER" id="PTHR32089:SF112">
    <property type="entry name" value="LYSOZYME-LIKE PROTEIN-RELATED"/>
    <property type="match status" value="1"/>
</dbReference>
<feature type="compositionally biased region" description="Polar residues" evidence="7">
    <location>
        <begin position="292"/>
        <end position="310"/>
    </location>
</feature>
<keyword evidence="2" id="KW-1003">Cell membrane</keyword>
<evidence type="ECO:0000256" key="8">
    <source>
        <dbReference type="SAM" id="Phobius"/>
    </source>
</evidence>
<dbReference type="SUPFAM" id="SSF58104">
    <property type="entry name" value="Methyl-accepting chemotaxis protein (MCP) signaling domain"/>
    <property type="match status" value="1"/>
</dbReference>
<feature type="domain" description="Methyl-accepting transducer" evidence="9">
    <location>
        <begin position="281"/>
        <end position="552"/>
    </location>
</feature>
<evidence type="ECO:0000256" key="1">
    <source>
        <dbReference type="ARBA" id="ARBA00004236"/>
    </source>
</evidence>
<dbReference type="OrthoDB" id="358716at2"/>
<dbReference type="CDD" id="cd06225">
    <property type="entry name" value="HAMP"/>
    <property type="match status" value="1"/>
</dbReference>
<evidence type="ECO:0000256" key="7">
    <source>
        <dbReference type="SAM" id="MobiDB-lite"/>
    </source>
</evidence>
<dbReference type="Pfam" id="PF00015">
    <property type="entry name" value="MCPsignal"/>
    <property type="match status" value="1"/>
</dbReference>
<dbReference type="InterPro" id="IPR024478">
    <property type="entry name" value="HlyB_4HB_MCP"/>
</dbReference>
<accession>A0A4Y6V1D2</accession>
<dbReference type="Pfam" id="PF00672">
    <property type="entry name" value="HAMP"/>
    <property type="match status" value="1"/>
</dbReference>
<feature type="region of interest" description="Disordered" evidence="7">
    <location>
        <begin position="281"/>
        <end position="310"/>
    </location>
</feature>
<dbReference type="PANTHER" id="PTHR32089">
    <property type="entry name" value="METHYL-ACCEPTING CHEMOTAXIS PROTEIN MCPB"/>
    <property type="match status" value="1"/>
</dbReference>
<protein>
    <submittedName>
        <fullName evidence="11">Methyl-accepting chemotaxis protein</fullName>
    </submittedName>
</protein>
<feature type="transmembrane region" description="Helical" evidence="8">
    <location>
        <begin position="9"/>
        <end position="27"/>
    </location>
</feature>
<evidence type="ECO:0000259" key="9">
    <source>
        <dbReference type="PROSITE" id="PS50111"/>
    </source>
</evidence>
<dbReference type="Pfam" id="PF12729">
    <property type="entry name" value="4HB_MCP_1"/>
    <property type="match status" value="1"/>
</dbReference>
<dbReference type="InterPro" id="IPR004089">
    <property type="entry name" value="MCPsignal_dom"/>
</dbReference>
<evidence type="ECO:0000256" key="5">
    <source>
        <dbReference type="ARBA" id="ARBA00029447"/>
    </source>
</evidence>
<proteinExistence type="inferred from homology"/>
<keyword evidence="8" id="KW-1133">Transmembrane helix</keyword>
<dbReference type="KEGG" id="saca:FFV09_15220"/>
<evidence type="ECO:0000313" key="11">
    <source>
        <dbReference type="EMBL" id="QDH22075.1"/>
    </source>
</evidence>
<name>A0A4Y6V1D2_SACBS</name>
<dbReference type="SMART" id="SM00304">
    <property type="entry name" value="HAMP"/>
    <property type="match status" value="1"/>
</dbReference>
<dbReference type="AlphaFoldDB" id="A0A4Y6V1D2"/>
<evidence type="ECO:0000256" key="6">
    <source>
        <dbReference type="PROSITE-ProRule" id="PRU00284"/>
    </source>
</evidence>
<keyword evidence="12" id="KW-1185">Reference proteome</keyword>
<reference evidence="11 12" key="1">
    <citation type="submission" date="2019-06" db="EMBL/GenBank/DDBJ databases">
        <title>Saccharibacillus brassicae sp. nov., an endophytic bacterium isolated from Chinese cabbage seeds (Brassica pekinensis).</title>
        <authorList>
            <person name="Jiang L."/>
            <person name="Lee J."/>
            <person name="Kim S.W."/>
        </authorList>
    </citation>
    <scope>NUCLEOTIDE SEQUENCE [LARGE SCALE GENOMIC DNA]</scope>
    <source>
        <strain evidence="12">KCTC 43072 / ATSA2</strain>
    </source>
</reference>
<evidence type="ECO:0000256" key="2">
    <source>
        <dbReference type="ARBA" id="ARBA00022475"/>
    </source>
</evidence>
<evidence type="ECO:0000259" key="10">
    <source>
        <dbReference type="PROSITE" id="PS50885"/>
    </source>
</evidence>
<dbReference type="GO" id="GO:0007165">
    <property type="term" value="P:signal transduction"/>
    <property type="evidence" value="ECO:0007669"/>
    <property type="project" value="UniProtKB-KW"/>
</dbReference>
<feature type="transmembrane region" description="Helical" evidence="8">
    <location>
        <begin position="184"/>
        <end position="207"/>
    </location>
</feature>
<dbReference type="RefSeq" id="WP_141448619.1">
    <property type="nucleotide sequence ID" value="NZ_CP041217.1"/>
</dbReference>
<comment type="subcellular location">
    <subcellularLocation>
        <location evidence="1">Cell membrane</location>
    </subcellularLocation>
</comment>
<keyword evidence="3 8" id="KW-0472">Membrane</keyword>
<evidence type="ECO:0000256" key="3">
    <source>
        <dbReference type="ARBA" id="ARBA00023136"/>
    </source>
</evidence>
<feature type="domain" description="HAMP" evidence="10">
    <location>
        <begin position="208"/>
        <end position="262"/>
    </location>
</feature>
<gene>
    <name evidence="11" type="ORF">FFV09_15220</name>
</gene>
<keyword evidence="8" id="KW-0812">Transmembrane</keyword>
<dbReference type="Proteomes" id="UP000316968">
    <property type="component" value="Chromosome"/>
</dbReference>
<dbReference type="SMART" id="SM00283">
    <property type="entry name" value="MA"/>
    <property type="match status" value="1"/>
</dbReference>
<dbReference type="Gene3D" id="6.10.340.10">
    <property type="match status" value="1"/>
</dbReference>
<dbReference type="PROSITE" id="PS50885">
    <property type="entry name" value="HAMP"/>
    <property type="match status" value="1"/>
</dbReference>
<sequence length="567" mass="60910">MKLTIKQKLFGGFGTMIVLIIILNSLTNMGTQTLQKQAEQLKTHDIPSVVMLEEINDRLKTIDQLTMRNILETSDADMGGSRERIDLAMREMNEQIEAYAAQQTSDEEREGALQFQQAAAGYGQSVTKILDLSEVNRDDEAAALQSQTQELVTKMTEALHGTLDQKVAAMNLSAEAQTEATGRILIISVSALVIAVLLAVLLTLLISRSITRPLGSMIRQVDYMAAGELDKIDDLPTGLKGELGQLASSLQQMGRNQRDILLEVGRTAGALSASAEEFKSVAQESADGAEHSANSMQRMAETSESQLNASRSGGELMQQMLNKIVVIRDRVSETSESAHTASGSSERGGEVVHEAVRQMEATVVGMDGMTEAVDTLNRRSLEIGEIVKLITNIAKQTNLLALNASIEAARAGEHGKGFAVVASEVGKLAEQSSASASQIIDMIDNVREDAQQLSRIIAQTSGQVSAGRDAIRATGDLFGDIRRTVEQVGRQSEQAAQASGEMVQVVEKVASSIMEGGSRMEHTAEEIQNVSAVSEQQAASMQEMSAGAASLSEMADELQRLAARFTL</sequence>
<dbReference type="InterPro" id="IPR003660">
    <property type="entry name" value="HAMP_dom"/>
</dbReference>
<evidence type="ECO:0000313" key="12">
    <source>
        <dbReference type="Proteomes" id="UP000316968"/>
    </source>
</evidence>